<protein>
    <recommendedName>
        <fullName evidence="2">Methylated-DNA-[protein]-cysteine S-methyltransferase DNA binding domain-containing protein</fullName>
    </recommendedName>
</protein>
<accession>A0A1G1YVJ6</accession>
<dbReference type="Proteomes" id="UP000178122">
    <property type="component" value="Unassembled WGS sequence"/>
</dbReference>
<dbReference type="Pfam" id="PF01035">
    <property type="entry name" value="DNA_binding_1"/>
    <property type="match status" value="1"/>
</dbReference>
<dbReference type="SUPFAM" id="SSF46767">
    <property type="entry name" value="Methylated DNA-protein cysteine methyltransferase, C-terminal domain"/>
    <property type="match status" value="1"/>
</dbReference>
<keyword evidence="1" id="KW-0227">DNA damage</keyword>
<dbReference type="PANTHER" id="PTHR10815">
    <property type="entry name" value="METHYLATED-DNA--PROTEIN-CYSTEINE METHYLTRANSFERASE"/>
    <property type="match status" value="1"/>
</dbReference>
<dbReference type="Gene3D" id="1.10.10.10">
    <property type="entry name" value="Winged helix-like DNA-binding domain superfamily/Winged helix DNA-binding domain"/>
    <property type="match status" value="1"/>
</dbReference>
<comment type="caution">
    <text evidence="3">The sequence shown here is derived from an EMBL/GenBank/DDBJ whole genome shotgun (WGS) entry which is preliminary data.</text>
</comment>
<dbReference type="NCBIfam" id="TIGR00589">
    <property type="entry name" value="ogt"/>
    <property type="match status" value="1"/>
</dbReference>
<feature type="domain" description="Methylated-DNA-[protein]-cysteine S-methyltransferase DNA binding" evidence="2">
    <location>
        <begin position="6"/>
        <end position="87"/>
    </location>
</feature>
<dbReference type="AlphaFoldDB" id="A0A1G1YVJ6"/>
<dbReference type="PANTHER" id="PTHR10815:SF13">
    <property type="entry name" value="METHYLATED-DNA--PROTEIN-CYSTEINE METHYLTRANSFERASE"/>
    <property type="match status" value="1"/>
</dbReference>
<dbReference type="InterPro" id="IPR036388">
    <property type="entry name" value="WH-like_DNA-bd_sf"/>
</dbReference>
<name>A0A1G1YVJ6_9BACT</name>
<dbReference type="EMBL" id="MHIN01000010">
    <property type="protein sequence ID" value="OGY55600.1"/>
    <property type="molecule type" value="Genomic_DNA"/>
</dbReference>
<reference evidence="3 4" key="1">
    <citation type="journal article" date="2016" name="Nat. Commun.">
        <title>Thousands of microbial genomes shed light on interconnected biogeochemical processes in an aquifer system.</title>
        <authorList>
            <person name="Anantharaman K."/>
            <person name="Brown C.T."/>
            <person name="Hug L.A."/>
            <person name="Sharon I."/>
            <person name="Castelle C.J."/>
            <person name="Probst A.J."/>
            <person name="Thomas B.C."/>
            <person name="Singh A."/>
            <person name="Wilkins M.J."/>
            <person name="Karaoz U."/>
            <person name="Brodie E.L."/>
            <person name="Williams K.H."/>
            <person name="Hubbard S.S."/>
            <person name="Banfield J.F."/>
        </authorList>
    </citation>
    <scope>NUCLEOTIDE SEQUENCE [LARGE SCALE GENOMIC DNA]</scope>
</reference>
<dbReference type="InterPro" id="IPR036217">
    <property type="entry name" value="MethylDNA_cys_MeTrfase_DNAb"/>
</dbReference>
<dbReference type="GO" id="GO:0006281">
    <property type="term" value="P:DNA repair"/>
    <property type="evidence" value="ECO:0007669"/>
    <property type="project" value="InterPro"/>
</dbReference>
<sequence>MNKSAFTDKVYSITRQIPKGKVATYGQIARLAGSPKAARAVGMLMKQNPDAPQTPCHRVVSSTGQLTGYSGEGGIKAKKKMLIKEGIVFNGETVDLSISLWKR</sequence>
<organism evidence="3 4">
    <name type="scientific">Candidatus Buchananbacteria bacterium RIFCSPLOWO2_01_FULL_40_23b</name>
    <dbReference type="NCBI Taxonomy" id="1797544"/>
    <lineage>
        <taxon>Bacteria</taxon>
        <taxon>Candidatus Buchananiibacteriota</taxon>
    </lineage>
</organism>
<dbReference type="CDD" id="cd06445">
    <property type="entry name" value="ATase"/>
    <property type="match status" value="1"/>
</dbReference>
<evidence type="ECO:0000313" key="3">
    <source>
        <dbReference type="EMBL" id="OGY55600.1"/>
    </source>
</evidence>
<evidence type="ECO:0000256" key="1">
    <source>
        <dbReference type="ARBA" id="ARBA00022763"/>
    </source>
</evidence>
<evidence type="ECO:0000259" key="2">
    <source>
        <dbReference type="Pfam" id="PF01035"/>
    </source>
</evidence>
<dbReference type="GO" id="GO:0003824">
    <property type="term" value="F:catalytic activity"/>
    <property type="evidence" value="ECO:0007669"/>
    <property type="project" value="InterPro"/>
</dbReference>
<evidence type="ECO:0000313" key="4">
    <source>
        <dbReference type="Proteomes" id="UP000178122"/>
    </source>
</evidence>
<proteinExistence type="predicted"/>
<gene>
    <name evidence="3" type="ORF">A2912_01615</name>
</gene>
<dbReference type="InterPro" id="IPR014048">
    <property type="entry name" value="MethylDNA_cys_MeTrfase_DNA-bd"/>
</dbReference>